<organism evidence="16 17">
    <name type="scientific">Mesosutterella multiformis</name>
    <dbReference type="NCBI Taxonomy" id="2259133"/>
    <lineage>
        <taxon>Bacteria</taxon>
        <taxon>Pseudomonadati</taxon>
        <taxon>Pseudomonadota</taxon>
        <taxon>Betaproteobacteria</taxon>
        <taxon>Burkholderiales</taxon>
        <taxon>Sutterellaceae</taxon>
        <taxon>Mesosutterella</taxon>
    </lineage>
</organism>
<dbReference type="HAMAP" id="MF_01810">
    <property type="entry name" value="YidC_type1"/>
    <property type="match status" value="1"/>
</dbReference>
<evidence type="ECO:0000256" key="12">
    <source>
        <dbReference type="ARBA" id="ARBA00033342"/>
    </source>
</evidence>
<keyword evidence="17" id="KW-1185">Reference proteome</keyword>
<dbReference type="InterPro" id="IPR019998">
    <property type="entry name" value="Membr_insert_YidC"/>
</dbReference>
<dbReference type="InterPro" id="IPR028055">
    <property type="entry name" value="YidC/Oxa/ALB_C"/>
</dbReference>
<evidence type="ECO:0000256" key="10">
    <source>
        <dbReference type="ARBA" id="ARBA00023186"/>
    </source>
</evidence>
<evidence type="ECO:0000256" key="4">
    <source>
        <dbReference type="ARBA" id="ARBA00022448"/>
    </source>
</evidence>
<evidence type="ECO:0000259" key="15">
    <source>
        <dbReference type="Pfam" id="PF14849"/>
    </source>
</evidence>
<evidence type="ECO:0000313" key="16">
    <source>
        <dbReference type="EMBL" id="GBO93261.1"/>
    </source>
</evidence>
<evidence type="ECO:0000256" key="2">
    <source>
        <dbReference type="ARBA" id="ARBA00010527"/>
    </source>
</evidence>
<keyword evidence="4 13" id="KW-0813">Transport</keyword>
<feature type="transmembrane region" description="Helical" evidence="13">
    <location>
        <begin position="423"/>
        <end position="450"/>
    </location>
</feature>
<comment type="caution">
    <text evidence="16">The sequence shown here is derived from an EMBL/GenBank/DDBJ whole genome shotgun (WGS) entry which is preliminary data.</text>
</comment>
<keyword evidence="10 13" id="KW-0143">Chaperone</keyword>
<dbReference type="NCBIfam" id="TIGR03593">
    <property type="entry name" value="yidC_nterm"/>
    <property type="match status" value="1"/>
</dbReference>
<dbReference type="Pfam" id="PF02096">
    <property type="entry name" value="60KD_IMP"/>
    <property type="match status" value="1"/>
</dbReference>
<evidence type="ECO:0000256" key="8">
    <source>
        <dbReference type="ARBA" id="ARBA00022989"/>
    </source>
</evidence>
<dbReference type="Pfam" id="PF14849">
    <property type="entry name" value="YidC_periplas"/>
    <property type="match status" value="1"/>
</dbReference>
<keyword evidence="8 13" id="KW-1133">Transmembrane helix</keyword>
<evidence type="ECO:0000256" key="7">
    <source>
        <dbReference type="ARBA" id="ARBA00022927"/>
    </source>
</evidence>
<keyword evidence="7 13" id="KW-0653">Protein transport</keyword>
<evidence type="ECO:0000256" key="1">
    <source>
        <dbReference type="ARBA" id="ARBA00004429"/>
    </source>
</evidence>
<evidence type="ECO:0000256" key="6">
    <source>
        <dbReference type="ARBA" id="ARBA00022692"/>
    </source>
</evidence>
<comment type="subcellular location">
    <subcellularLocation>
        <location evidence="1">Cell inner membrane</location>
        <topology evidence="1">Multi-pass membrane protein</topology>
    </subcellularLocation>
    <subcellularLocation>
        <location evidence="13">Cell membrane</location>
        <topology evidence="13">Multi-pass membrane protein</topology>
    </subcellularLocation>
</comment>
<evidence type="ECO:0000256" key="3">
    <source>
        <dbReference type="ARBA" id="ARBA00015325"/>
    </source>
</evidence>
<feature type="transmembrane region" description="Helical" evidence="13">
    <location>
        <begin position="470"/>
        <end position="487"/>
    </location>
</feature>
<dbReference type="CDD" id="cd19961">
    <property type="entry name" value="EcYidC-like_peri"/>
    <property type="match status" value="1"/>
</dbReference>
<evidence type="ECO:0000313" key="17">
    <source>
        <dbReference type="Proteomes" id="UP000266091"/>
    </source>
</evidence>
<dbReference type="GO" id="GO:0051205">
    <property type="term" value="P:protein insertion into membrane"/>
    <property type="evidence" value="ECO:0007669"/>
    <property type="project" value="TreeGrafter"/>
</dbReference>
<accession>A0A401LKC9</accession>
<comment type="similarity">
    <text evidence="2 13">Belongs to the OXA1/ALB3/YidC family. Type 1 subfamily.</text>
</comment>
<dbReference type="NCBIfam" id="TIGR03592">
    <property type="entry name" value="yidC_oxa1_cterm"/>
    <property type="match status" value="1"/>
</dbReference>
<dbReference type="GO" id="GO:0015031">
    <property type="term" value="P:protein transport"/>
    <property type="evidence" value="ECO:0007669"/>
    <property type="project" value="UniProtKB-KW"/>
</dbReference>
<dbReference type="InterPro" id="IPR047196">
    <property type="entry name" value="YidC_ALB_C"/>
</dbReference>
<sequence>MLWDSWQVYNGRPSFFGPAQEQSAAASSAAASAGSIPASAQASANAVNASADSAESVKPVNVQTDLMKLTFDEQGASVVRAELLKMKELPKWNEVGLVGLILGNKEAEHNNVVLFDHSKDRLYEAQSGVIGVADAPTHKTVFKLQDGPLVMNPGDKTLSVRFEAESGGVKVLKTYTFTADHYGMQVTQEVVNGTDKTINPSIYYQLVRDSKPAPGSNSFSSSYLGAALYTAQDKFQKITFSNIADNKKDYPSKANNGWVAIIQQHFVSAWVPKEGLERQFYTRQIASDEYAIGSIVPMGDIAPGASKTEQSTLYVGPQAQKRLAQIAPGLDLVVDYGWLTFLAKPIYWLLSWLHGLTGNWGWAIVLLTVIVKAILYPVSAAGYKSMARMKDLGPRMKEMQAQYGNDKQALNQAMMKMYREEKINPMGGCLPIVLQIPVFLALYWVLLASVELRGSGWILWIKDLAAPDPWFILPLIMMATMFIQVKLNPKPADPTQAKMMLIMPLVFSVMFFIFASGLVLYWLTNNILSIAQQWWVNKQIDEERAKRKAAKEAKKKSS</sequence>
<dbReference type="InterPro" id="IPR028053">
    <property type="entry name" value="Membr_insert_YidC_N"/>
</dbReference>
<feature type="transmembrane region" description="Helical" evidence="13">
    <location>
        <begin position="362"/>
        <end position="383"/>
    </location>
</feature>
<dbReference type="EMBL" id="BGZJ01000001">
    <property type="protein sequence ID" value="GBO93261.1"/>
    <property type="molecule type" value="Genomic_DNA"/>
</dbReference>
<evidence type="ECO:0000256" key="9">
    <source>
        <dbReference type="ARBA" id="ARBA00023136"/>
    </source>
</evidence>
<dbReference type="PRINTS" id="PR00701">
    <property type="entry name" value="60KDINNERMP"/>
</dbReference>
<dbReference type="GO" id="GO:0032977">
    <property type="term" value="F:membrane insertase activity"/>
    <property type="evidence" value="ECO:0007669"/>
    <property type="project" value="InterPro"/>
</dbReference>
<evidence type="ECO:0000256" key="5">
    <source>
        <dbReference type="ARBA" id="ARBA00022475"/>
    </source>
</evidence>
<dbReference type="PANTHER" id="PTHR12428:SF65">
    <property type="entry name" value="CYTOCHROME C OXIDASE ASSEMBLY PROTEIN COX18, MITOCHONDRIAL"/>
    <property type="match status" value="1"/>
</dbReference>
<comment type="subunit">
    <text evidence="13">Interacts with the Sec translocase complex via SecD. Specifically interacts with transmembrane segments of nascent integral membrane proteins during membrane integration.</text>
</comment>
<dbReference type="AlphaFoldDB" id="A0A388SCS3"/>
<feature type="domain" description="Membrane insertase YidC N-terminal" evidence="15">
    <location>
        <begin position="60"/>
        <end position="349"/>
    </location>
</feature>
<keyword evidence="9 13" id="KW-0472">Membrane</keyword>
<protein>
    <recommendedName>
        <fullName evidence="3 13">Membrane protein insertase YidC</fullName>
    </recommendedName>
    <alternativeName>
        <fullName evidence="12 13">Foldase YidC</fullName>
    </alternativeName>
    <alternativeName>
        <fullName evidence="11 13">Membrane integrase YidC</fullName>
    </alternativeName>
    <alternativeName>
        <fullName evidence="13">Membrane protein YidC</fullName>
    </alternativeName>
</protein>
<evidence type="ECO:0000256" key="11">
    <source>
        <dbReference type="ARBA" id="ARBA00033245"/>
    </source>
</evidence>
<dbReference type="PRINTS" id="PR01900">
    <property type="entry name" value="YIDCPROTEIN"/>
</dbReference>
<reference evidence="16 17" key="1">
    <citation type="journal article" date="2018" name="Int. J. Syst. Evol. Microbiol.">
        <title>Mesosutterella multiformis gen. nov., sp. nov., a member of the family Sutterellaceae and Sutterella megalosphaeroides sp. nov., isolated from human faeces.</title>
        <authorList>
            <person name="Sakamoto M."/>
            <person name="Ikeyama N."/>
            <person name="Kunihiro T."/>
            <person name="Iino T."/>
            <person name="Yuki M."/>
            <person name="Ohkuma M."/>
        </authorList>
    </citation>
    <scope>NUCLEOTIDE SEQUENCE [LARGE SCALE GENOMIC DNA]</scope>
    <source>
        <strain evidence="16 17">4NBBH2</strain>
    </source>
</reference>
<dbReference type="PANTHER" id="PTHR12428">
    <property type="entry name" value="OXA1"/>
    <property type="match status" value="1"/>
</dbReference>
<dbReference type="CDD" id="cd20070">
    <property type="entry name" value="5TM_YidC_Alb3"/>
    <property type="match status" value="1"/>
</dbReference>
<dbReference type="Proteomes" id="UP000266091">
    <property type="component" value="Unassembled WGS sequence"/>
</dbReference>
<gene>
    <name evidence="13 16" type="primary">yidC</name>
    <name evidence="16" type="ORF">MESMUL_06150</name>
</gene>
<feature type="transmembrane region" description="Helical" evidence="13">
    <location>
        <begin position="499"/>
        <end position="523"/>
    </location>
</feature>
<evidence type="ECO:0000259" key="14">
    <source>
        <dbReference type="Pfam" id="PF02096"/>
    </source>
</evidence>
<dbReference type="GO" id="GO:0005886">
    <property type="term" value="C:plasma membrane"/>
    <property type="evidence" value="ECO:0007669"/>
    <property type="project" value="UniProtKB-SubCell"/>
</dbReference>
<dbReference type="InterPro" id="IPR038221">
    <property type="entry name" value="YidC_periplasmic_sf"/>
</dbReference>
<dbReference type="NCBIfam" id="NF002352">
    <property type="entry name" value="PRK01318.1-3"/>
    <property type="match status" value="1"/>
</dbReference>
<proteinExistence type="inferred from homology"/>
<keyword evidence="6 13" id="KW-0812">Transmembrane</keyword>
<evidence type="ECO:0000256" key="13">
    <source>
        <dbReference type="HAMAP-Rule" id="MF_01810"/>
    </source>
</evidence>
<keyword evidence="5 13" id="KW-1003">Cell membrane</keyword>
<dbReference type="InterPro" id="IPR001708">
    <property type="entry name" value="YidC/ALB3/OXA1/COX18"/>
</dbReference>
<dbReference type="Gene3D" id="2.70.98.90">
    <property type="match status" value="1"/>
</dbReference>
<comment type="function">
    <text evidence="13">Required for the insertion and/or proper folding and/or complex formation of integral membrane proteins into the membrane. Involved in integration of membrane proteins that insert both dependently and independently of the Sec translocase complex, as well as at least some lipoproteins. Aids folding of multispanning membrane proteins.</text>
</comment>
<name>A0A388SCS3_9BURK</name>
<feature type="domain" description="Membrane insertase YidC/Oxa/ALB C-terminal" evidence="14">
    <location>
        <begin position="360"/>
        <end position="538"/>
    </location>
</feature>
<accession>A0A388SCS3</accession>